<feature type="transmembrane region" description="Helical" evidence="1">
    <location>
        <begin position="107"/>
        <end position="126"/>
    </location>
</feature>
<evidence type="ECO:0000313" key="3">
    <source>
        <dbReference type="Proteomes" id="UP000325672"/>
    </source>
</evidence>
<name>A0A5N6SRB6_ASPPS</name>
<accession>A0A5N6SRB6</accession>
<reference evidence="2 3" key="1">
    <citation type="submission" date="2019-04" db="EMBL/GenBank/DDBJ databases">
        <title>Friends and foes A comparative genomics study of 23 Aspergillus species from section Flavi.</title>
        <authorList>
            <consortium name="DOE Joint Genome Institute"/>
            <person name="Kjaerbolling I."/>
            <person name="Vesth T."/>
            <person name="Frisvad J.C."/>
            <person name="Nybo J.L."/>
            <person name="Theobald S."/>
            <person name="Kildgaard S."/>
            <person name="Isbrandt T."/>
            <person name="Kuo A."/>
            <person name="Sato A."/>
            <person name="Lyhne E.K."/>
            <person name="Kogle M.E."/>
            <person name="Wiebenga A."/>
            <person name="Kun R.S."/>
            <person name="Lubbers R.J."/>
            <person name="Makela M.R."/>
            <person name="Barry K."/>
            <person name="Chovatia M."/>
            <person name="Clum A."/>
            <person name="Daum C."/>
            <person name="Haridas S."/>
            <person name="He G."/>
            <person name="LaButti K."/>
            <person name="Lipzen A."/>
            <person name="Mondo S."/>
            <person name="Riley R."/>
            <person name="Salamov A."/>
            <person name="Simmons B.A."/>
            <person name="Magnuson J.K."/>
            <person name="Henrissat B."/>
            <person name="Mortensen U.H."/>
            <person name="Larsen T.O."/>
            <person name="Devries R.P."/>
            <person name="Grigoriev I.V."/>
            <person name="Machida M."/>
            <person name="Baker S.E."/>
            <person name="Andersen M.R."/>
        </authorList>
    </citation>
    <scope>NUCLEOTIDE SEQUENCE [LARGE SCALE GENOMIC DNA]</scope>
    <source>
        <strain evidence="2 3">CBS 117625</strain>
    </source>
</reference>
<organism evidence="2 3">
    <name type="scientific">Aspergillus pseudotamarii</name>
    <dbReference type="NCBI Taxonomy" id="132259"/>
    <lineage>
        <taxon>Eukaryota</taxon>
        <taxon>Fungi</taxon>
        <taxon>Dikarya</taxon>
        <taxon>Ascomycota</taxon>
        <taxon>Pezizomycotina</taxon>
        <taxon>Eurotiomycetes</taxon>
        <taxon>Eurotiomycetidae</taxon>
        <taxon>Eurotiales</taxon>
        <taxon>Aspergillaceae</taxon>
        <taxon>Aspergillus</taxon>
        <taxon>Aspergillus subgen. Circumdati</taxon>
    </lineage>
</organism>
<gene>
    <name evidence="2" type="ORF">BDV38DRAFT_249789</name>
</gene>
<keyword evidence="1" id="KW-0472">Membrane</keyword>
<dbReference type="OrthoDB" id="10491443at2759"/>
<keyword evidence="1" id="KW-1133">Transmembrane helix</keyword>
<dbReference type="GeneID" id="43639099"/>
<evidence type="ECO:0000256" key="1">
    <source>
        <dbReference type="SAM" id="Phobius"/>
    </source>
</evidence>
<dbReference type="Proteomes" id="UP000325672">
    <property type="component" value="Unassembled WGS sequence"/>
</dbReference>
<protein>
    <submittedName>
        <fullName evidence="2">Uncharacterized protein</fullName>
    </submittedName>
</protein>
<sequence length="148" mass="16797">MGDRGFGCLRMNLMNKDRKRDHTPLFYGITLPLAPLDSCVPQIVVDVGLGLDPFGGQKILVDKKKRVMSIQMAVVILILQLRFTSLPLVWIGLLLHTVVRYGVHKDTFFFSFLFFSLSLFSVGHIVSLQIFDAYYIVAVTCVRLNMCR</sequence>
<dbReference type="EMBL" id="ML743585">
    <property type="protein sequence ID" value="KAE8136291.1"/>
    <property type="molecule type" value="Genomic_DNA"/>
</dbReference>
<feature type="transmembrane region" description="Helical" evidence="1">
    <location>
        <begin position="73"/>
        <end position="95"/>
    </location>
</feature>
<dbReference type="AlphaFoldDB" id="A0A5N6SRB6"/>
<dbReference type="RefSeq" id="XP_031912354.1">
    <property type="nucleotide sequence ID" value="XM_032054889.1"/>
</dbReference>
<proteinExistence type="predicted"/>
<keyword evidence="1" id="KW-0812">Transmembrane</keyword>
<evidence type="ECO:0000313" key="2">
    <source>
        <dbReference type="EMBL" id="KAE8136291.1"/>
    </source>
</evidence>
<keyword evidence="3" id="KW-1185">Reference proteome</keyword>